<feature type="region of interest" description="Disordered" evidence="1">
    <location>
        <begin position="1218"/>
        <end position="1249"/>
    </location>
</feature>
<evidence type="ECO:0000313" key="2">
    <source>
        <dbReference type="EMBL" id="ELU05200.1"/>
    </source>
</evidence>
<evidence type="ECO:0000313" key="3">
    <source>
        <dbReference type="EnsemblMetazoa" id="CapteP227162"/>
    </source>
</evidence>
<dbReference type="OMA" id="MELWTEN"/>
<dbReference type="EnsemblMetazoa" id="CapteT227162">
    <property type="protein sequence ID" value="CapteP227162"/>
    <property type="gene ID" value="CapteG227162"/>
</dbReference>
<feature type="region of interest" description="Disordered" evidence="1">
    <location>
        <begin position="1"/>
        <end position="74"/>
    </location>
</feature>
<reference evidence="3" key="3">
    <citation type="submission" date="2015-06" db="UniProtKB">
        <authorList>
            <consortium name="EnsemblMetazoa"/>
        </authorList>
    </citation>
    <scope>IDENTIFICATION</scope>
</reference>
<feature type="region of interest" description="Disordered" evidence="1">
    <location>
        <begin position="1090"/>
        <end position="1112"/>
    </location>
</feature>
<sequence length="1249" mass="143465">MSARPLPPSGRVFNPSDENSLKSTSLPPSHQSSRSSLHSSLKSQDEIRSALTDDAATPPAIGRTDSPRNRYQYPNDPLLRANLNLINEYLRKTELEELFNSLFKVLMSRPELPYNPYPGFVRRFKVQAERFHLFEKSHDEIMEFLNNKVQSTPLSFIVRPLKCDFVWSLPSVASVVEPDMIKQYLWLINDLIPSASSIISDPSYSVNVIPALVGPSLFHGSLYAYPHSTDVRIQFLVSGPEVNQAVAIFIESVIQDVTEMERGKQHTLLGVGVPVPGETQSDEWSNQLWTYEQLLDQKREFWQCASEAISGNKYIYAECILNLTADGSQVRRGQKQYSLFFTQTSNRSQPQLELTLFTEFPLVTLFEGAFTKQHHAESYLTTYTPRDELPDEHYSSDQSNLPVTPKLQEGKPVKVKIDGFRIGDYSGRGPQAWQVKAPVMSHWQRKIASLDVEAGLFHVVHYAILLTLMDRDGYDEKLLTELYRILHSTAARVHYAMQLNKTIRELILKYLGKSHSSLVMKLFLEYRWEVMALCDTTLQEWSSDQITVCEAILQSCEEMISEENSLPLTREVLIFFMEWAFLRMLVLQTVESMKNINSYLSALLLCLTEDTLSSCPNLQDLMKTLQDTFPDDAHRPKTALFDHRHRRQIGSRVDENEVVFKHGREEEAIMRHEDQVLNIEMCIERDNAPKAIAVDNVLLKVNNYVQQPSDNTTFTFKQYIVDTHLDKVWPKFLIDLLSGPTFPPNPFPRLVTTFRQCAMKMDLCYEKENKVRERLTHGAARLKNEEHHVHHIPGTEAHGLQSALRLLDSQSFSDLISLLQPFIQTNFMLKRGPYRVAVCTAVRGAATLFGRMDPYLREVILDEHCYIRGPDGCAVEASEIYTKITYNFIKELSEKSNHFISGFHIGTSRWSIDDLIERKKAFAQDFEKACSKKEAIFVKIFIQQDWRLVPVEKHFRFHYLNDDETSHETFFPYDPTEIYESVFFDEERAAFHVQYSDIKSLTSNPFGSSTVRNAVQFLEDHILSLAKRQNWTSVHRKLLLRDLILQESSMVVDSWRMFHSIASQFEYAIHLGRALQDLTLLCIDRRGKSHGSVKEGSNRQSSQADSVSQGADSDLEKIMGKMGTGYRQKIERIAKSQVAMASKGLLQTLQNKMKRIMERDEVSRELILIANKQTIYIIDEISHILQEMQDCLAYDVHHSSDTAKRIMTTVKREFTSRPSSVASIQLSDPGEYSHRPKANMSDVTENWLH</sequence>
<reference evidence="2 4" key="2">
    <citation type="journal article" date="2013" name="Nature">
        <title>Insights into bilaterian evolution from three spiralian genomes.</title>
        <authorList>
            <person name="Simakov O."/>
            <person name="Marletaz F."/>
            <person name="Cho S.J."/>
            <person name="Edsinger-Gonzales E."/>
            <person name="Havlak P."/>
            <person name="Hellsten U."/>
            <person name="Kuo D.H."/>
            <person name="Larsson T."/>
            <person name="Lv J."/>
            <person name="Arendt D."/>
            <person name="Savage R."/>
            <person name="Osoegawa K."/>
            <person name="de Jong P."/>
            <person name="Grimwood J."/>
            <person name="Chapman J.A."/>
            <person name="Shapiro H."/>
            <person name="Aerts A."/>
            <person name="Otillar R.P."/>
            <person name="Terry A.Y."/>
            <person name="Boore J.L."/>
            <person name="Grigoriev I.V."/>
            <person name="Lindberg D.R."/>
            <person name="Seaver E.C."/>
            <person name="Weisblat D.A."/>
            <person name="Putnam N.H."/>
            <person name="Rokhsar D.S."/>
        </authorList>
    </citation>
    <scope>NUCLEOTIDE SEQUENCE</scope>
    <source>
        <strain evidence="2 4">I ESC-2004</strain>
    </source>
</reference>
<proteinExistence type="predicted"/>
<evidence type="ECO:0000313" key="4">
    <source>
        <dbReference type="Proteomes" id="UP000014760"/>
    </source>
</evidence>
<name>R7UG63_CAPTE</name>
<dbReference type="EMBL" id="KB301731">
    <property type="protein sequence ID" value="ELU05200.1"/>
    <property type="molecule type" value="Genomic_DNA"/>
</dbReference>
<feature type="compositionally biased region" description="Low complexity" evidence="1">
    <location>
        <begin position="22"/>
        <end position="42"/>
    </location>
</feature>
<dbReference type="Proteomes" id="UP000014760">
    <property type="component" value="Unassembled WGS sequence"/>
</dbReference>
<feature type="compositionally biased region" description="Polar residues" evidence="1">
    <location>
        <begin position="1098"/>
        <end position="1111"/>
    </location>
</feature>
<dbReference type="OrthoDB" id="542946at2759"/>
<organism evidence="2">
    <name type="scientific">Capitella teleta</name>
    <name type="common">Polychaete worm</name>
    <dbReference type="NCBI Taxonomy" id="283909"/>
    <lineage>
        <taxon>Eukaryota</taxon>
        <taxon>Metazoa</taxon>
        <taxon>Spiralia</taxon>
        <taxon>Lophotrochozoa</taxon>
        <taxon>Annelida</taxon>
        <taxon>Polychaeta</taxon>
        <taxon>Sedentaria</taxon>
        <taxon>Scolecida</taxon>
        <taxon>Capitellidae</taxon>
        <taxon>Capitella</taxon>
    </lineage>
</organism>
<keyword evidence="4" id="KW-1185">Reference proteome</keyword>
<dbReference type="HOGENOM" id="CLU_256918_0_0_1"/>
<reference evidence="4" key="1">
    <citation type="submission" date="2012-12" db="EMBL/GenBank/DDBJ databases">
        <authorList>
            <person name="Hellsten U."/>
            <person name="Grimwood J."/>
            <person name="Chapman J.A."/>
            <person name="Shapiro H."/>
            <person name="Aerts A."/>
            <person name="Otillar R.P."/>
            <person name="Terry A.Y."/>
            <person name="Boore J.L."/>
            <person name="Simakov O."/>
            <person name="Marletaz F."/>
            <person name="Cho S.-J."/>
            <person name="Edsinger-Gonzales E."/>
            <person name="Havlak P."/>
            <person name="Kuo D.-H."/>
            <person name="Larsson T."/>
            <person name="Lv J."/>
            <person name="Arendt D."/>
            <person name="Savage R."/>
            <person name="Osoegawa K."/>
            <person name="de Jong P."/>
            <person name="Lindberg D.R."/>
            <person name="Seaver E.C."/>
            <person name="Weisblat D.A."/>
            <person name="Putnam N.H."/>
            <person name="Grigoriev I.V."/>
            <person name="Rokhsar D.S."/>
        </authorList>
    </citation>
    <scope>NUCLEOTIDE SEQUENCE</scope>
    <source>
        <strain evidence="4">I ESC-2004</strain>
    </source>
</reference>
<gene>
    <name evidence="2" type="ORF">CAPTEDRAFT_227162</name>
</gene>
<dbReference type="STRING" id="283909.R7UG63"/>
<evidence type="ECO:0000256" key="1">
    <source>
        <dbReference type="SAM" id="MobiDB-lite"/>
    </source>
</evidence>
<dbReference type="AlphaFoldDB" id="R7UG63"/>
<protein>
    <submittedName>
        <fullName evidence="2 3">Uncharacterized protein</fullName>
    </submittedName>
</protein>
<accession>R7UG63</accession>
<dbReference type="EMBL" id="AMQN01007927">
    <property type="status" value="NOT_ANNOTATED_CDS"/>
    <property type="molecule type" value="Genomic_DNA"/>
</dbReference>